<feature type="transmembrane region" description="Helical" evidence="2">
    <location>
        <begin position="214"/>
        <end position="234"/>
    </location>
</feature>
<feature type="transmembrane region" description="Helical" evidence="2">
    <location>
        <begin position="246"/>
        <end position="263"/>
    </location>
</feature>
<evidence type="ECO:0000256" key="2">
    <source>
        <dbReference type="SAM" id="Phobius"/>
    </source>
</evidence>
<dbReference type="PANTHER" id="PTHR43156:SF2">
    <property type="entry name" value="STAGE II SPORULATION PROTEIN E"/>
    <property type="match status" value="1"/>
</dbReference>
<feature type="transmembrane region" description="Helical" evidence="2">
    <location>
        <begin position="146"/>
        <end position="171"/>
    </location>
</feature>
<feature type="transmembrane region" description="Helical" evidence="2">
    <location>
        <begin position="83"/>
        <end position="105"/>
    </location>
</feature>
<feature type="transmembrane region" description="Helical" evidence="2">
    <location>
        <begin position="52"/>
        <end position="71"/>
    </location>
</feature>
<evidence type="ECO:0000313" key="5">
    <source>
        <dbReference type="Proteomes" id="UP000183508"/>
    </source>
</evidence>
<dbReference type="InterPro" id="IPR036457">
    <property type="entry name" value="PPM-type-like_dom_sf"/>
</dbReference>
<evidence type="ECO:0000313" key="4">
    <source>
        <dbReference type="EMBL" id="SFU99669.1"/>
    </source>
</evidence>
<gene>
    <name evidence="4" type="ORF">SAMN05421543_11814</name>
</gene>
<protein>
    <submittedName>
        <fullName evidence="4">Stage II sporulation protein E</fullName>
    </submittedName>
</protein>
<keyword evidence="5" id="KW-1185">Reference proteome</keyword>
<dbReference type="SMART" id="SM00331">
    <property type="entry name" value="PP2C_SIG"/>
    <property type="match status" value="1"/>
</dbReference>
<feature type="transmembrane region" description="Helical" evidence="2">
    <location>
        <begin position="183"/>
        <end position="208"/>
    </location>
</feature>
<dbReference type="RefSeq" id="WP_074954701.1">
    <property type="nucleotide sequence ID" value="NZ_FPBV01000018.1"/>
</dbReference>
<dbReference type="SUPFAM" id="SSF81606">
    <property type="entry name" value="PP2C-like"/>
    <property type="match status" value="1"/>
</dbReference>
<sequence length="816" mass="87206">MAYQVVVTGKGKNLLKGSFPSQAMPLARTWWVRTGALLLLALLLGRADIEHVISPFAVAYFAVLVELLGIRRSWPALAALAGAYTRGGLGAAGLLAADMALYLLCRKAVSPRRPPDLHWAPFIAGAVDTTARLAAVGTVWTRYDLMIAFADGALAAVLALIFIQCMPIFTGHAGGRTLRFEQWVSISILMGSVITGLAGLTVAGIPVAGVAVDWLVLLMASAGGAGVATTTAVVTGTLAVVHHTSGLADVAVLAFAGLLAGVLKEAGRLWGAVAFTGSSVLLGAAAANSFAAAEASALASGVACLLFLFTPQRLRRELASYVPGTAEHRESERAHARRVRKLLWERVDGLGKVFDELSATFAEGGASPAASAQQLMDHTVGRVATTVCQACSRREKCWGKEAYLTYQAIAHTLERLEADGSRFAPATPDLRERCVRLDTMMSMLRQNLEITDRDAKWLAKLNEQRQLVSQQLAGVAEVIRAVAHEIDRRNESTLWGEEQILAALEQLGLYVDDVHIVSLDPGKVEVEVTQPSQGAHENSARVIAPLLSGIVGEHITVHEVSEGPGPCRAVFRSARLFDVQTAVATVARDGRTVSGDSCTALDIGNGRYAVAVSDGMGNGERAQRESKAAIDLLGRLLQAGFDERLAVRTVNSALLLRSRDEVFTTLDMALIDLYSARAEFLKIGSVPCFIKRGGDVHTISGSSVPIGILRDIEVQSIVKQLEAGDILILVSDGVYDAPQHTEDKEAWLKHRIAQLETTDPQAIADTLLESAVRLNHGEIRDDMTVMVALVSAHQPEWAAISLPNISGLRQEKRRGA</sequence>
<evidence type="ECO:0000256" key="1">
    <source>
        <dbReference type="ARBA" id="ARBA00022801"/>
    </source>
</evidence>
<dbReference type="PANTHER" id="PTHR43156">
    <property type="entry name" value="STAGE II SPORULATION PROTEIN E-RELATED"/>
    <property type="match status" value="1"/>
</dbReference>
<proteinExistence type="predicted"/>
<keyword evidence="2" id="KW-0472">Membrane</keyword>
<dbReference type="PROSITE" id="PS51746">
    <property type="entry name" value="PPM_2"/>
    <property type="match status" value="1"/>
</dbReference>
<dbReference type="InterPro" id="IPR001932">
    <property type="entry name" value="PPM-type_phosphatase-like_dom"/>
</dbReference>
<dbReference type="Proteomes" id="UP000183508">
    <property type="component" value="Unassembled WGS sequence"/>
</dbReference>
<feature type="domain" description="PPM-type phosphatase" evidence="3">
    <location>
        <begin position="580"/>
        <end position="790"/>
    </location>
</feature>
<feature type="transmembrane region" description="Helical" evidence="2">
    <location>
        <begin position="28"/>
        <end position="45"/>
    </location>
</feature>
<dbReference type="InterPro" id="IPR045768">
    <property type="entry name" value="SpoIIE_N"/>
</dbReference>
<dbReference type="EMBL" id="FPBV01000018">
    <property type="protein sequence ID" value="SFU99669.1"/>
    <property type="molecule type" value="Genomic_DNA"/>
</dbReference>
<evidence type="ECO:0000259" key="3">
    <source>
        <dbReference type="PROSITE" id="PS51746"/>
    </source>
</evidence>
<reference evidence="5" key="1">
    <citation type="submission" date="2016-10" db="EMBL/GenBank/DDBJ databases">
        <authorList>
            <person name="Varghese N."/>
        </authorList>
    </citation>
    <scope>NUCLEOTIDE SEQUENCE [LARGE SCALE GENOMIC DNA]</scope>
    <source>
        <strain evidence="5">DSM 17980</strain>
    </source>
</reference>
<dbReference type="InterPro" id="IPR052016">
    <property type="entry name" value="Bact_Sigma-Reg"/>
</dbReference>
<keyword evidence="2" id="KW-0812">Transmembrane</keyword>
<dbReference type="Gene3D" id="3.60.40.10">
    <property type="entry name" value="PPM-type phosphatase domain"/>
    <property type="match status" value="1"/>
</dbReference>
<dbReference type="eggNOG" id="COG2208">
    <property type="taxonomic scope" value="Bacteria"/>
</dbReference>
<dbReference type="Pfam" id="PF07228">
    <property type="entry name" value="SpoIIE"/>
    <property type="match status" value="1"/>
</dbReference>
<accession>A0A1I7KQI4</accession>
<organism evidence="4 5">
    <name type="scientific">Alicyclobacillus macrosporangiidus</name>
    <dbReference type="NCBI Taxonomy" id="392015"/>
    <lineage>
        <taxon>Bacteria</taxon>
        <taxon>Bacillati</taxon>
        <taxon>Bacillota</taxon>
        <taxon>Bacilli</taxon>
        <taxon>Bacillales</taxon>
        <taxon>Alicyclobacillaceae</taxon>
        <taxon>Alicyclobacillus</taxon>
    </lineage>
</organism>
<dbReference type="STRING" id="392015.SAMN05421543_11814"/>
<keyword evidence="1" id="KW-0378">Hydrolase</keyword>
<dbReference type="Pfam" id="PF19732">
    <property type="entry name" value="SpoIIE_N"/>
    <property type="match status" value="1"/>
</dbReference>
<dbReference type="AlphaFoldDB" id="A0A1I7KQI4"/>
<name>A0A1I7KQI4_9BACL</name>
<dbReference type="InterPro" id="IPR014221">
    <property type="entry name" value="SpoII_E"/>
</dbReference>
<dbReference type="GO" id="GO:0004722">
    <property type="term" value="F:protein serine/threonine phosphatase activity"/>
    <property type="evidence" value="ECO:0007669"/>
    <property type="project" value="InterPro"/>
</dbReference>
<feature type="transmembrane region" description="Helical" evidence="2">
    <location>
        <begin position="117"/>
        <end position="140"/>
    </location>
</feature>
<dbReference type="NCBIfam" id="TIGR02865">
    <property type="entry name" value="spore_II_E"/>
    <property type="match status" value="1"/>
</dbReference>
<dbReference type="SMART" id="SM00332">
    <property type="entry name" value="PP2Cc"/>
    <property type="match status" value="1"/>
</dbReference>
<keyword evidence="2" id="KW-1133">Transmembrane helix</keyword>